<reference evidence="2" key="1">
    <citation type="submission" date="2017-02" db="EMBL/GenBank/DDBJ databases">
        <authorList>
            <person name="Varghese N."/>
            <person name="Submissions S."/>
        </authorList>
    </citation>
    <scope>NUCLEOTIDE SEQUENCE [LARGE SCALE GENOMIC DNA]</scope>
    <source>
        <strain evidence="2">DSM 22224</strain>
    </source>
</reference>
<dbReference type="Proteomes" id="UP000190367">
    <property type="component" value="Unassembled WGS sequence"/>
</dbReference>
<dbReference type="RefSeq" id="WP_078673007.1">
    <property type="nucleotide sequence ID" value="NZ_FUWZ01000007.1"/>
</dbReference>
<keyword evidence="2" id="KW-1185">Reference proteome</keyword>
<evidence type="ECO:0000313" key="1">
    <source>
        <dbReference type="EMBL" id="SKA46133.1"/>
    </source>
</evidence>
<dbReference type="OrthoDB" id="1826057at2"/>
<dbReference type="AlphaFoldDB" id="A0A1T4U0D1"/>
<dbReference type="STRING" id="634771.SAMN04488128_107190"/>
<gene>
    <name evidence="1" type="ORF">SAMN04488128_107190</name>
</gene>
<sequence>MIKAPAARYPTYNAIQALARAFNYPYDQHMQDWEYEAARFADLEKYLTAYETSDDDEIRFTLMEMIIETSNEDRYFDWKGQVWPKVYSLLKENFLLHAYTVYYWCDFDSERIEDSFSITPEMRGLWEEQSKQG</sequence>
<protein>
    <submittedName>
        <fullName evidence="1">Uncharacterized protein</fullName>
    </submittedName>
</protein>
<organism evidence="1 2">
    <name type="scientific">Chitinophaga eiseniae</name>
    <dbReference type="NCBI Taxonomy" id="634771"/>
    <lineage>
        <taxon>Bacteria</taxon>
        <taxon>Pseudomonadati</taxon>
        <taxon>Bacteroidota</taxon>
        <taxon>Chitinophagia</taxon>
        <taxon>Chitinophagales</taxon>
        <taxon>Chitinophagaceae</taxon>
        <taxon>Chitinophaga</taxon>
    </lineage>
</organism>
<evidence type="ECO:0000313" key="2">
    <source>
        <dbReference type="Proteomes" id="UP000190367"/>
    </source>
</evidence>
<accession>A0A1T4U0D1</accession>
<name>A0A1T4U0D1_9BACT</name>
<proteinExistence type="predicted"/>
<dbReference type="EMBL" id="FUWZ01000007">
    <property type="protein sequence ID" value="SKA46133.1"/>
    <property type="molecule type" value="Genomic_DNA"/>
</dbReference>